<dbReference type="RefSeq" id="WP_103297601.1">
    <property type="nucleotide sequence ID" value="NZ_PPQT01000027.1"/>
</dbReference>
<protein>
    <submittedName>
        <fullName evidence="1">Accessory Sec system asp2</fullName>
    </submittedName>
</protein>
<dbReference type="Pfam" id="PF16929">
    <property type="entry name" value="Asp2"/>
    <property type="match status" value="1"/>
</dbReference>
<gene>
    <name evidence="1" type="primary">asp2</name>
    <name evidence="1" type="ORF">NCTC13830_00309</name>
</gene>
<evidence type="ECO:0000313" key="1">
    <source>
        <dbReference type="EMBL" id="SUM42787.1"/>
    </source>
</evidence>
<sequence length="520" mass="59326">MARKFRILQVGGQDLEPLFDNKKNVEWDYLDDTLFQFESGYIEAVQEIINAYGNFDLVFVQSPYSQSLMKLLELVSTPHNTVIDAHVWTSEFENETLVRTKLIKKLEYETEEELHNKLLAVTFPGQYGDRISPIKAIVSPHFQGEYWYEGNTALVLEGEFGQTFKPLVTWTQNLVNDQDKVNEIWPEYTVEGDVEIEYTLRMTPNSSIDFPNQTLRFEHKDLEAPIQLPRLPYQANVSVSLKVKGSGKIKVGAIHKRWSRLEMGQFIMGGKRFADAQRKEFIYYFNPGDMKPPLNVYFSGYRPAEGFEGYFMMHKMDAPFILIGDPRLEGGAFYLGSDSFEKGIMDVIRNALEFLNFKPNDLILSGLSMGSFGALYYATELEPAAVVVGKPLVNVGTIADNMKLLRPNEFGTANDVLLANEGDITQTDIDQLNTRFWEKLKNSNLSKTTFAIAYMEQDDYDAVAFQTLSPILSQHRAHIMSRGVPGRHNDDSQTITSWFVNFYNIILKDQFGRDSNANAK</sequence>
<dbReference type="InterPro" id="IPR029058">
    <property type="entry name" value="AB_hydrolase_fold"/>
</dbReference>
<dbReference type="Gene3D" id="3.40.50.1820">
    <property type="entry name" value="alpha/beta hydrolase"/>
    <property type="match status" value="1"/>
</dbReference>
<dbReference type="NCBIfam" id="TIGR03712">
    <property type="entry name" value="acc_sec_asp2"/>
    <property type="match status" value="1"/>
</dbReference>
<dbReference type="OrthoDB" id="9768578at2"/>
<dbReference type="EMBL" id="UHDO01000001">
    <property type="protein sequence ID" value="SUM42787.1"/>
    <property type="molecule type" value="Genomic_DNA"/>
</dbReference>
<dbReference type="GO" id="GO:0015031">
    <property type="term" value="P:protein transport"/>
    <property type="evidence" value="ECO:0007669"/>
    <property type="project" value="InterPro"/>
</dbReference>
<dbReference type="SUPFAM" id="SSF53474">
    <property type="entry name" value="alpha/beta-Hydrolases"/>
    <property type="match status" value="1"/>
</dbReference>
<accession>A0A380FWU7</accession>
<dbReference type="AlphaFoldDB" id="A0A380FWU7"/>
<dbReference type="Proteomes" id="UP000254047">
    <property type="component" value="Unassembled WGS sequence"/>
</dbReference>
<name>A0A380FWU7_9STAP</name>
<evidence type="ECO:0000313" key="2">
    <source>
        <dbReference type="Proteomes" id="UP000254047"/>
    </source>
</evidence>
<dbReference type="InterPro" id="IPR022267">
    <property type="entry name" value="Asp2"/>
</dbReference>
<organism evidence="1 2">
    <name type="scientific">Staphylococcus petrasii</name>
    <dbReference type="NCBI Taxonomy" id="1276936"/>
    <lineage>
        <taxon>Bacteria</taxon>
        <taxon>Bacillati</taxon>
        <taxon>Bacillota</taxon>
        <taxon>Bacilli</taxon>
        <taxon>Bacillales</taxon>
        <taxon>Staphylococcaceae</taxon>
        <taxon>Staphylococcus</taxon>
    </lineage>
</organism>
<proteinExistence type="predicted"/>
<reference evidence="1 2" key="1">
    <citation type="submission" date="2018-06" db="EMBL/GenBank/DDBJ databases">
        <authorList>
            <consortium name="Pathogen Informatics"/>
            <person name="Doyle S."/>
        </authorList>
    </citation>
    <scope>NUCLEOTIDE SEQUENCE [LARGE SCALE GENOMIC DNA]</scope>
    <source>
        <strain evidence="1 2">NCTC13830</strain>
    </source>
</reference>